<evidence type="ECO:0000313" key="1">
    <source>
        <dbReference type="EMBL" id="KAJ1995635.1"/>
    </source>
</evidence>
<keyword evidence="1" id="KW-0489">Methyltransferase</keyword>
<dbReference type="PANTHER" id="PTHR12855:SF10">
    <property type="entry name" value="DNA METHYLTRANSFERASE 1-ASSOCIATED PROTEIN 1"/>
    <property type="match status" value="1"/>
</dbReference>
<dbReference type="OrthoDB" id="19740at2759"/>
<reference evidence="1" key="1">
    <citation type="submission" date="2022-07" db="EMBL/GenBank/DDBJ databases">
        <title>Phylogenomic reconstructions and comparative analyses of Kickxellomycotina fungi.</title>
        <authorList>
            <person name="Reynolds N.K."/>
            <person name="Stajich J.E."/>
            <person name="Barry K."/>
            <person name="Grigoriev I.V."/>
            <person name="Crous P."/>
            <person name="Smith M.E."/>
        </authorList>
    </citation>
    <scope>NUCLEOTIDE SEQUENCE</scope>
    <source>
        <strain evidence="1">IMI 214461</strain>
    </source>
</reference>
<dbReference type="PANTHER" id="PTHR12855">
    <property type="entry name" value="DNA METHYLTRANSFERASE 1-ASSOCIATED PROTEIN 1 FAMILY MEMBER"/>
    <property type="match status" value="1"/>
</dbReference>
<proteinExistence type="predicted"/>
<dbReference type="Proteomes" id="UP001150907">
    <property type="component" value="Unassembled WGS sequence"/>
</dbReference>
<sequence length="95" mass="11186">MSQKARQKASGMSRELTSLYLENQAIPVPLDLFQAKPKFGSKAERWVWRGFKSSARPDNLVLHHWAKANEHYDDYFYARYNARATPCHYSDEEYD</sequence>
<accession>A0A9W8EFU1</accession>
<comment type="caution">
    <text evidence="1">The sequence shown here is derived from an EMBL/GenBank/DDBJ whole genome shotgun (WGS) entry which is preliminary data.</text>
</comment>
<dbReference type="GO" id="GO:0035267">
    <property type="term" value="C:NuA4 histone acetyltransferase complex"/>
    <property type="evidence" value="ECO:0007669"/>
    <property type="project" value="InterPro"/>
</dbReference>
<dbReference type="GO" id="GO:0000812">
    <property type="term" value="C:Swr1 complex"/>
    <property type="evidence" value="ECO:0007669"/>
    <property type="project" value="TreeGrafter"/>
</dbReference>
<feature type="non-terminal residue" evidence="1">
    <location>
        <position position="95"/>
    </location>
</feature>
<dbReference type="AlphaFoldDB" id="A0A9W8EFU1"/>
<dbReference type="GO" id="GO:0032259">
    <property type="term" value="P:methylation"/>
    <property type="evidence" value="ECO:0007669"/>
    <property type="project" value="UniProtKB-KW"/>
</dbReference>
<dbReference type="EMBL" id="JANBQF010001873">
    <property type="protein sequence ID" value="KAJ1995635.1"/>
    <property type="molecule type" value="Genomic_DNA"/>
</dbReference>
<gene>
    <name evidence="1" type="primary">DMAP1</name>
    <name evidence="1" type="ORF">H4R26_006247</name>
</gene>
<keyword evidence="1" id="KW-0808">Transferase</keyword>
<protein>
    <submittedName>
        <fullName evidence="1">DNA methyltransferase 1-associated protein 1</fullName>
    </submittedName>
</protein>
<dbReference type="GO" id="GO:0006281">
    <property type="term" value="P:DNA repair"/>
    <property type="evidence" value="ECO:0007669"/>
    <property type="project" value="InterPro"/>
</dbReference>
<evidence type="ECO:0000313" key="2">
    <source>
        <dbReference type="Proteomes" id="UP001150907"/>
    </source>
</evidence>
<dbReference type="InterPro" id="IPR027109">
    <property type="entry name" value="Swc4/Dmap1"/>
</dbReference>
<dbReference type="GO" id="GO:0008168">
    <property type="term" value="F:methyltransferase activity"/>
    <property type="evidence" value="ECO:0007669"/>
    <property type="project" value="UniProtKB-KW"/>
</dbReference>
<keyword evidence="2" id="KW-1185">Reference proteome</keyword>
<organism evidence="1 2">
    <name type="scientific">Coemansia thaxteri</name>
    <dbReference type="NCBI Taxonomy" id="2663907"/>
    <lineage>
        <taxon>Eukaryota</taxon>
        <taxon>Fungi</taxon>
        <taxon>Fungi incertae sedis</taxon>
        <taxon>Zoopagomycota</taxon>
        <taxon>Kickxellomycotina</taxon>
        <taxon>Kickxellomycetes</taxon>
        <taxon>Kickxellales</taxon>
        <taxon>Kickxellaceae</taxon>
        <taxon>Coemansia</taxon>
    </lineage>
</organism>
<dbReference type="GO" id="GO:0003714">
    <property type="term" value="F:transcription corepressor activity"/>
    <property type="evidence" value="ECO:0007669"/>
    <property type="project" value="TreeGrafter"/>
</dbReference>
<dbReference type="GO" id="GO:0000122">
    <property type="term" value="P:negative regulation of transcription by RNA polymerase II"/>
    <property type="evidence" value="ECO:0007669"/>
    <property type="project" value="TreeGrafter"/>
</dbReference>
<dbReference type="GO" id="GO:0006338">
    <property type="term" value="P:chromatin remodeling"/>
    <property type="evidence" value="ECO:0007669"/>
    <property type="project" value="InterPro"/>
</dbReference>
<name>A0A9W8EFU1_9FUNG</name>